<dbReference type="InterPro" id="IPR030678">
    <property type="entry name" value="Peptide/Ni-bd"/>
</dbReference>
<dbReference type="Gene3D" id="3.10.105.10">
    <property type="entry name" value="Dipeptide-binding Protein, Domain 3"/>
    <property type="match status" value="1"/>
</dbReference>
<dbReference type="CDD" id="cd08504">
    <property type="entry name" value="PBP2_OppA"/>
    <property type="match status" value="1"/>
</dbReference>
<name>A0ABX8Z4V8_9BACT</name>
<dbReference type="Proteomes" id="UP000822862">
    <property type="component" value="Chromosome"/>
</dbReference>
<evidence type="ECO:0000259" key="1">
    <source>
        <dbReference type="Pfam" id="PF00496"/>
    </source>
</evidence>
<reference evidence="2 3" key="2">
    <citation type="submission" date="2021-05" db="EMBL/GenBank/DDBJ databases">
        <title>Ecology and evolution of chlamydial symbionts of arthropods.</title>
        <authorList>
            <person name="Halter T."/>
            <person name="Sixt B.S."/>
            <person name="Toenshoff E.R."/>
            <person name="Koestlbacher S."/>
            <person name="Schulz F."/>
            <person name="Kostanjsek R."/>
            <person name="Collingro A."/>
            <person name="Hendrickx F."/>
            <person name="Horn M."/>
        </authorList>
    </citation>
    <scope>NUCLEOTIDE SEQUENCE [LARGE SCALE GENOMIC DNA]</scope>
    <source>
        <strain evidence="2 3">15C</strain>
    </source>
</reference>
<dbReference type="PANTHER" id="PTHR30290:SF83">
    <property type="entry name" value="ABC TRANSPORTER SUBSTRATE-BINDING PROTEIN"/>
    <property type="match status" value="1"/>
</dbReference>
<dbReference type="PANTHER" id="PTHR30290">
    <property type="entry name" value="PERIPLASMIC BINDING COMPONENT OF ABC TRANSPORTER"/>
    <property type="match status" value="1"/>
</dbReference>
<evidence type="ECO:0000313" key="3">
    <source>
        <dbReference type="Proteomes" id="UP000822862"/>
    </source>
</evidence>
<dbReference type="InterPro" id="IPR000914">
    <property type="entry name" value="SBP_5_dom"/>
</dbReference>
<dbReference type="Pfam" id="PF00496">
    <property type="entry name" value="SBP_bac_5"/>
    <property type="match status" value="1"/>
</dbReference>
<evidence type="ECO:0000313" key="2">
    <source>
        <dbReference type="EMBL" id="QZA59141.1"/>
    </source>
</evidence>
<dbReference type="InterPro" id="IPR039424">
    <property type="entry name" value="SBP_5"/>
</dbReference>
<dbReference type="SUPFAM" id="SSF53850">
    <property type="entry name" value="Periplasmic binding protein-like II"/>
    <property type="match status" value="1"/>
</dbReference>
<sequence>MERTFFLIIIIFGTFFFIFVKSSNQIKTVQVLRLNIKAEPKTMDPRKGGERYSSQMHFLFFEGLVKLYPDGSIKLAQAESYELSEDNLQITFFLRDTVWSDNTPVTAYDFEQSWKDILDPKFPSLQSKLFSPIKNADAAKQGLIPLDEVGIKAIDAKTLKITLDKPTPYLFELLACSSFFPVNIKNDRRDFNWADHAGLNFLCNGPYLLEKWDHENQIIAISNPYYRKTQDLRPKKIIFNVIGNDQITLQMFEKGAIDVIGDSLTSIPLDAVPSLEKRWTISRKPRASTLLITLNTEKFPFNHSKIRKAFGLAIDRQELIGSSGKGVKKSILADYISSAYQASLAATNLIPPCLKENRHRSFFKDNDMVRAKILLEEAMVELGVSKEIFDPVILYYYSRTFGVSELIQTIQQQWLNALGVLIKTEYLESKTTMDKLIKGDYHMCFMRRDALYNDPMSILEGFKYRDYIKNYSNWENQEYIRLLDKSFYEQSDARAQILEQAERIFLNEMPVIPLYHEDYIYIINPDLKYKVPLFGDRLLLPMSFEDQGL</sequence>
<reference evidence="2 3" key="1">
    <citation type="submission" date="2020-01" db="EMBL/GenBank/DDBJ databases">
        <authorList>
            <person name="Sixt B."/>
            <person name="Schulz F."/>
            <person name="Kostanjsek R."/>
            <person name="Koestlbacher S."/>
            <person name="Collingro A."/>
            <person name="Toenshoff E."/>
            <person name="Horn M."/>
        </authorList>
    </citation>
    <scope>NUCLEOTIDE SEQUENCE [LARGE SCALE GENOMIC DNA]</scope>
    <source>
        <strain evidence="2 3">15C</strain>
    </source>
</reference>
<dbReference type="PIRSF" id="PIRSF002741">
    <property type="entry name" value="MppA"/>
    <property type="match status" value="1"/>
</dbReference>
<protein>
    <submittedName>
        <fullName evidence="2">Oligopeptide-binding protein OppA</fullName>
    </submittedName>
</protein>
<dbReference type="EMBL" id="CP075585">
    <property type="protein sequence ID" value="QZA59141.1"/>
    <property type="molecule type" value="Genomic_DNA"/>
</dbReference>
<dbReference type="Gene3D" id="3.90.76.10">
    <property type="entry name" value="Dipeptide-binding Protein, Domain 1"/>
    <property type="match status" value="1"/>
</dbReference>
<feature type="domain" description="Solute-binding protein family 5" evidence="1">
    <location>
        <begin position="76"/>
        <end position="464"/>
    </location>
</feature>
<dbReference type="Gene3D" id="3.40.190.10">
    <property type="entry name" value="Periplasmic binding protein-like II"/>
    <property type="match status" value="1"/>
</dbReference>
<gene>
    <name evidence="2" type="ORF">RHAB15C_0001026</name>
</gene>
<keyword evidence="3" id="KW-1185">Reference proteome</keyword>
<organism evidence="2 3">
    <name type="scientific">Candidatus Rhabdochlamydia porcellionis</name>
    <dbReference type="NCBI Taxonomy" id="225148"/>
    <lineage>
        <taxon>Bacteria</taxon>
        <taxon>Pseudomonadati</taxon>
        <taxon>Chlamydiota</taxon>
        <taxon>Chlamydiia</taxon>
        <taxon>Parachlamydiales</taxon>
        <taxon>Candidatus Rhabdochlamydiaceae</taxon>
        <taxon>Candidatus Rhabdochlamydia</taxon>
    </lineage>
</organism>
<proteinExistence type="predicted"/>
<accession>A0ABX8Z4V8</accession>